<evidence type="ECO:0000256" key="2">
    <source>
        <dbReference type="ARBA" id="ARBA00023125"/>
    </source>
</evidence>
<dbReference type="InterPro" id="IPR004826">
    <property type="entry name" value="bZIP_Maf"/>
</dbReference>
<keyword evidence="7" id="KW-1185">Reference proteome</keyword>
<evidence type="ECO:0000256" key="3">
    <source>
        <dbReference type="ARBA" id="ARBA00023163"/>
    </source>
</evidence>
<keyword evidence="1" id="KW-0805">Transcription regulation</keyword>
<proteinExistence type="predicted"/>
<dbReference type="STRING" id="6832.A0A553NX54"/>
<accession>A0A553NX54</accession>
<evidence type="ECO:0000256" key="1">
    <source>
        <dbReference type="ARBA" id="ARBA00023015"/>
    </source>
</evidence>
<dbReference type="GO" id="GO:0003677">
    <property type="term" value="F:DNA binding"/>
    <property type="evidence" value="ECO:0007669"/>
    <property type="project" value="UniProtKB-KW"/>
</dbReference>
<dbReference type="Proteomes" id="UP000318571">
    <property type="component" value="Chromosome 9"/>
</dbReference>
<evidence type="ECO:0000313" key="7">
    <source>
        <dbReference type="Proteomes" id="UP000318571"/>
    </source>
</evidence>
<dbReference type="EMBL" id="VCGU01000009">
    <property type="protein sequence ID" value="TRY70016.1"/>
    <property type="molecule type" value="Genomic_DNA"/>
</dbReference>
<feature type="region of interest" description="Disordered" evidence="4">
    <location>
        <begin position="1"/>
        <end position="23"/>
    </location>
</feature>
<comment type="caution">
    <text evidence="6">The sequence shown here is derived from an EMBL/GenBank/DDBJ whole genome shotgun (WGS) entry which is preliminary data.</text>
</comment>
<dbReference type="Gene3D" id="1.10.880.10">
    <property type="entry name" value="Transcription factor, Skn-1-like, DNA-binding domain"/>
    <property type="match status" value="1"/>
</dbReference>
<evidence type="ECO:0000313" key="6">
    <source>
        <dbReference type="EMBL" id="TRY70016.1"/>
    </source>
</evidence>
<dbReference type="SUPFAM" id="SSF47454">
    <property type="entry name" value="A DNA-binding domain in eukaryotic transcription factors"/>
    <property type="match status" value="1"/>
</dbReference>
<protein>
    <recommendedName>
        <fullName evidence="5">Basic leucine zipper domain-containing protein</fullName>
    </recommendedName>
</protein>
<reference evidence="6 7" key="1">
    <citation type="journal article" date="2018" name="Nat. Ecol. Evol.">
        <title>Genomic signatures of mitonuclear coevolution across populations of Tigriopus californicus.</title>
        <authorList>
            <person name="Barreto F.S."/>
            <person name="Watson E.T."/>
            <person name="Lima T.G."/>
            <person name="Willett C.S."/>
            <person name="Edmands S."/>
            <person name="Li W."/>
            <person name="Burton R.S."/>
        </authorList>
    </citation>
    <scope>NUCLEOTIDE SEQUENCE [LARGE SCALE GENOMIC DNA]</scope>
    <source>
        <strain evidence="6 7">San Diego</strain>
    </source>
</reference>
<feature type="region of interest" description="Disordered" evidence="4">
    <location>
        <begin position="66"/>
        <end position="145"/>
    </location>
</feature>
<keyword evidence="3" id="KW-0804">Transcription</keyword>
<dbReference type="InterPro" id="IPR008917">
    <property type="entry name" value="TF_DNA-bd_sf"/>
</dbReference>
<feature type="domain" description="Basic leucine zipper" evidence="5">
    <location>
        <begin position="161"/>
        <end position="193"/>
    </location>
</feature>
<dbReference type="Pfam" id="PF03131">
    <property type="entry name" value="bZIP_Maf"/>
    <property type="match status" value="1"/>
</dbReference>
<keyword evidence="2" id="KW-0238">DNA-binding</keyword>
<evidence type="ECO:0000259" key="5">
    <source>
        <dbReference type="Pfam" id="PF03131"/>
    </source>
</evidence>
<organism evidence="6 7">
    <name type="scientific">Tigriopus californicus</name>
    <name type="common">Marine copepod</name>
    <dbReference type="NCBI Taxonomy" id="6832"/>
    <lineage>
        <taxon>Eukaryota</taxon>
        <taxon>Metazoa</taxon>
        <taxon>Ecdysozoa</taxon>
        <taxon>Arthropoda</taxon>
        <taxon>Crustacea</taxon>
        <taxon>Multicrustacea</taxon>
        <taxon>Hexanauplia</taxon>
        <taxon>Copepoda</taxon>
        <taxon>Harpacticoida</taxon>
        <taxon>Harpacticidae</taxon>
        <taxon>Tigriopus</taxon>
    </lineage>
</organism>
<dbReference type="AlphaFoldDB" id="A0A553NX54"/>
<feature type="compositionally biased region" description="Low complexity" evidence="4">
    <location>
        <begin position="115"/>
        <end position="136"/>
    </location>
</feature>
<feature type="compositionally biased region" description="Low complexity" evidence="4">
    <location>
        <begin position="66"/>
        <end position="76"/>
    </location>
</feature>
<evidence type="ECO:0000256" key="4">
    <source>
        <dbReference type="SAM" id="MobiDB-lite"/>
    </source>
</evidence>
<name>A0A553NX54_TIGCA</name>
<feature type="compositionally biased region" description="Gly residues" evidence="4">
    <location>
        <begin position="81"/>
        <end position="114"/>
    </location>
</feature>
<sequence length="193" mass="19655">MKKSNSSSLGLGPNEVGSENNLLNPSASSAYDLHLRMSAAATSVHHSHLHGHAHNPFLDPLGMHHQVQQHQQAYQGHHPHLGGGPGLGNNGGPSGSGNHPGSGGGGASGGGSADPGGLHQLTSAGPAGPANASSGSVLTGGSMDGKLSRPISPAMIQCGITDEELVTLSVRDLNRQLKMRGLNRDEITTMKQR</sequence>
<gene>
    <name evidence="6" type="ORF">TCAL_17295</name>
</gene>
<dbReference type="GO" id="GO:0006355">
    <property type="term" value="P:regulation of DNA-templated transcription"/>
    <property type="evidence" value="ECO:0007669"/>
    <property type="project" value="InterPro"/>
</dbReference>